<evidence type="ECO:0000313" key="3">
    <source>
        <dbReference type="EMBL" id="OSP88706.1"/>
    </source>
</evidence>
<dbReference type="RefSeq" id="WP_085639909.1">
    <property type="nucleotide sequence ID" value="NZ_JARXOD010000006.1"/>
</dbReference>
<sequence>MTETKERYVTYEEFNDFKRHDFQEVKDDIKDLRGEVKELRGDVTEIRIELTELRSEMQGSLNVLTQRVDGIVASLNWYKYVFVLVVLVLFIERLISKFF</sequence>
<gene>
    <name evidence="3" type="ORF">B9D04_10195</name>
</gene>
<keyword evidence="2" id="KW-0812">Transmembrane</keyword>
<accession>A0A1X4JIV5</accession>
<keyword evidence="2" id="KW-1133">Transmembrane helix</keyword>
<evidence type="ECO:0000256" key="2">
    <source>
        <dbReference type="SAM" id="Phobius"/>
    </source>
</evidence>
<keyword evidence="1" id="KW-0175">Coiled coil</keyword>
<feature type="coiled-coil region" evidence="1">
    <location>
        <begin position="22"/>
        <end position="56"/>
    </location>
</feature>
<dbReference type="Gene3D" id="1.20.5.170">
    <property type="match status" value="1"/>
</dbReference>
<proteinExistence type="predicted"/>
<evidence type="ECO:0000256" key="1">
    <source>
        <dbReference type="SAM" id="Coils"/>
    </source>
</evidence>
<evidence type="ECO:0008006" key="5">
    <source>
        <dbReference type="Google" id="ProtNLM"/>
    </source>
</evidence>
<feature type="transmembrane region" description="Helical" evidence="2">
    <location>
        <begin position="77"/>
        <end position="95"/>
    </location>
</feature>
<comment type="caution">
    <text evidence="3">The sequence shown here is derived from an EMBL/GenBank/DDBJ whole genome shotgun (WGS) entry which is preliminary data.</text>
</comment>
<organism evidence="3 4">
    <name type="scientific">Weissella cibaria</name>
    <dbReference type="NCBI Taxonomy" id="137591"/>
    <lineage>
        <taxon>Bacteria</taxon>
        <taxon>Bacillati</taxon>
        <taxon>Bacillota</taxon>
        <taxon>Bacilli</taxon>
        <taxon>Lactobacillales</taxon>
        <taxon>Lactobacillaceae</taxon>
        <taxon>Weissella</taxon>
    </lineage>
</organism>
<dbReference type="SUPFAM" id="SSF58100">
    <property type="entry name" value="Bacterial hemolysins"/>
    <property type="match status" value="1"/>
</dbReference>
<name>A0A1X4JIV5_9LACO</name>
<evidence type="ECO:0000313" key="4">
    <source>
        <dbReference type="Proteomes" id="UP000193588"/>
    </source>
</evidence>
<dbReference type="Proteomes" id="UP000193588">
    <property type="component" value="Unassembled WGS sequence"/>
</dbReference>
<reference evidence="3 4" key="1">
    <citation type="submission" date="2017-04" db="EMBL/GenBank/DDBJ databases">
        <title>The genome sequence of Weissella cibaria isolated from wild Drosophila.</title>
        <authorList>
            <person name="Ricks N.J."/>
            <person name="Carroll C."/>
            <person name="Walters A."/>
            <person name="Newell P.D."/>
            <person name="Chaston J.M."/>
        </authorList>
    </citation>
    <scope>NUCLEOTIDE SEQUENCE [LARGE SCALE GENOMIC DNA]</scope>
    <source>
        <strain evidence="3 4">DmW_103</strain>
    </source>
</reference>
<keyword evidence="2" id="KW-0472">Membrane</keyword>
<dbReference type="AlphaFoldDB" id="A0A1X4JIV5"/>
<dbReference type="EMBL" id="NDXJ01000016">
    <property type="protein sequence ID" value="OSP88706.1"/>
    <property type="molecule type" value="Genomic_DNA"/>
</dbReference>
<protein>
    <recommendedName>
        <fullName evidence="5">DUF1640 domain-containing protein</fullName>
    </recommendedName>
</protein>